<dbReference type="PANTHER" id="PTHR47691">
    <property type="entry name" value="REGULATOR-RELATED"/>
    <property type="match status" value="1"/>
</dbReference>
<dbReference type="Gene3D" id="1.25.40.10">
    <property type="entry name" value="Tetratricopeptide repeat domain"/>
    <property type="match status" value="2"/>
</dbReference>
<dbReference type="SUPFAM" id="SSF48452">
    <property type="entry name" value="TPR-like"/>
    <property type="match status" value="1"/>
</dbReference>
<keyword evidence="1 2" id="KW-0238">DNA-binding</keyword>
<dbReference type="Gene3D" id="1.10.10.10">
    <property type="entry name" value="Winged helix-like DNA-binding domain superfamily/Winged helix DNA-binding domain"/>
    <property type="match status" value="1"/>
</dbReference>
<evidence type="ECO:0000256" key="2">
    <source>
        <dbReference type="PROSITE-ProRule" id="PRU01091"/>
    </source>
</evidence>
<protein>
    <submittedName>
        <fullName evidence="4">Winged helix-turn-helix domain-containing protein</fullName>
    </submittedName>
</protein>
<accession>A0ABS5DTA5</accession>
<gene>
    <name evidence="4" type="ORF">KAK11_03455</name>
</gene>
<dbReference type="SUPFAM" id="SSF46894">
    <property type="entry name" value="C-terminal effector domain of the bipartite response regulators"/>
    <property type="match status" value="1"/>
</dbReference>
<dbReference type="PROSITE" id="PS51755">
    <property type="entry name" value="OMPR_PHOB"/>
    <property type="match status" value="1"/>
</dbReference>
<evidence type="ECO:0000256" key="1">
    <source>
        <dbReference type="ARBA" id="ARBA00023125"/>
    </source>
</evidence>
<feature type="DNA-binding region" description="OmpR/PhoB-type" evidence="2">
    <location>
        <begin position="1"/>
        <end position="99"/>
    </location>
</feature>
<reference evidence="4 5" key="1">
    <citation type="submission" date="2021-04" db="EMBL/GenBank/DDBJ databases">
        <title>The genome sequence of type strain Ideonella paludis KCTC 32238.</title>
        <authorList>
            <person name="Liu Y."/>
        </authorList>
    </citation>
    <scope>NUCLEOTIDE SEQUENCE [LARGE SCALE GENOMIC DNA]</scope>
    <source>
        <strain evidence="4 5">KCTC 32238</strain>
    </source>
</reference>
<feature type="domain" description="OmpR/PhoB-type" evidence="3">
    <location>
        <begin position="1"/>
        <end position="99"/>
    </location>
</feature>
<proteinExistence type="predicted"/>
<organism evidence="4 5">
    <name type="scientific">Ideonella paludis</name>
    <dbReference type="NCBI Taxonomy" id="1233411"/>
    <lineage>
        <taxon>Bacteria</taxon>
        <taxon>Pseudomonadati</taxon>
        <taxon>Pseudomonadota</taxon>
        <taxon>Betaproteobacteria</taxon>
        <taxon>Burkholderiales</taxon>
        <taxon>Sphaerotilaceae</taxon>
        <taxon>Ideonella</taxon>
    </lineage>
</organism>
<dbReference type="InterPro" id="IPR011990">
    <property type="entry name" value="TPR-like_helical_dom_sf"/>
</dbReference>
<evidence type="ECO:0000313" key="4">
    <source>
        <dbReference type="EMBL" id="MBQ0934373.1"/>
    </source>
</evidence>
<dbReference type="RefSeq" id="WP_210806164.1">
    <property type="nucleotide sequence ID" value="NZ_JAGQDG010000001.1"/>
</dbReference>
<dbReference type="Proteomes" id="UP000672097">
    <property type="component" value="Unassembled WGS sequence"/>
</dbReference>
<dbReference type="PANTHER" id="PTHR47691:SF3">
    <property type="entry name" value="HTH-TYPE TRANSCRIPTIONAL REGULATOR RV0890C-RELATED"/>
    <property type="match status" value="1"/>
</dbReference>
<dbReference type="Pfam" id="PF00486">
    <property type="entry name" value="Trans_reg_C"/>
    <property type="match status" value="1"/>
</dbReference>
<dbReference type="CDD" id="cd00383">
    <property type="entry name" value="trans_reg_C"/>
    <property type="match status" value="1"/>
</dbReference>
<dbReference type="InterPro" id="IPR036388">
    <property type="entry name" value="WH-like_DNA-bd_sf"/>
</dbReference>
<sequence>MPALHFGPFVVRRQARELWRADQRVVLQRQSFELLLYLMDHAERVVPKEELLTQVWGTVHVSESVLARAVMKLRRALGDDGREPTVVRTVHGVGYRFVAAISHQAAPAPAASPSPAAGPALLGLLPLSNDTGDASLAWAVHGLPALIGHLVSAQGQMQVADAQQVASADQPQWALTERCQHLREMLGLGDVVSSRLHRVSSGMLALSMTVHRAGLTTLQGLVEGPDVAELARRAMQWLSKYPAAIDATQPLSTEVLELLARAANAMQADHYRTAHSLLEQAAKLAPDAVLVHVELADVLRRLGSYREALQHAVLGRSLAERSQDATLQVRARFMQASVAQVMGDLAGARRSLDEGREMAMRLQGTVWPARWALLSGSVAHFQHELPFATQELESAVVLAASSRDLVLQVRARCHLAGVLQSRGMLTQAMTTLERAQKLLARTHSEILEGSVLLALSSIHTERKSFNFAIAQARQAWAVFETTGSAYLACLAAFNHIEALIYAGALNAANAEIDRLDQRFSARGATELPIPQADDFLGFWWEEIAWRRGHHETSLQAQRGLLARLSSCDAFRTNFHELQSRVAAHLLSQGLVDAASEIRRAMDVRDRMAGGRLDAALALARGEPLACIDGLERLWREEEPGNMMSIDTVMDLAWLLMSHPEARPAAVLERLMADVEDYADEYLPAVVVRARFMALQGDVAGAEAALRRGVTQAQDAPVPWLHRSLAACVAKQPWPEPKGLISHSLWD</sequence>
<dbReference type="SMART" id="SM00862">
    <property type="entry name" value="Trans_reg_C"/>
    <property type="match status" value="1"/>
</dbReference>
<keyword evidence="5" id="KW-1185">Reference proteome</keyword>
<evidence type="ECO:0000259" key="3">
    <source>
        <dbReference type="PROSITE" id="PS51755"/>
    </source>
</evidence>
<dbReference type="EMBL" id="JAGQDG010000001">
    <property type="protein sequence ID" value="MBQ0934373.1"/>
    <property type="molecule type" value="Genomic_DNA"/>
</dbReference>
<dbReference type="InterPro" id="IPR016032">
    <property type="entry name" value="Sig_transdc_resp-reg_C-effctor"/>
</dbReference>
<dbReference type="InterPro" id="IPR001867">
    <property type="entry name" value="OmpR/PhoB-type_DNA-bd"/>
</dbReference>
<name>A0ABS5DTA5_9BURK</name>
<evidence type="ECO:0000313" key="5">
    <source>
        <dbReference type="Proteomes" id="UP000672097"/>
    </source>
</evidence>
<comment type="caution">
    <text evidence="4">The sequence shown here is derived from an EMBL/GenBank/DDBJ whole genome shotgun (WGS) entry which is preliminary data.</text>
</comment>